<dbReference type="InterPro" id="IPR005144">
    <property type="entry name" value="ATP-cone_dom"/>
</dbReference>
<dbReference type="GO" id="GO:0006260">
    <property type="term" value="P:DNA replication"/>
    <property type="evidence" value="ECO:0007669"/>
    <property type="project" value="InterPro"/>
</dbReference>
<evidence type="ECO:0000256" key="3">
    <source>
        <dbReference type="PROSITE-ProRule" id="PRU00492"/>
    </source>
</evidence>
<dbReference type="GO" id="GO:0005524">
    <property type="term" value="F:ATP binding"/>
    <property type="evidence" value="ECO:0007669"/>
    <property type="project" value="UniProtKB-UniRule"/>
</dbReference>
<name>A0A6N8I2T2_9FIRM</name>
<dbReference type="NCBIfam" id="TIGR02487">
    <property type="entry name" value="NrdD"/>
    <property type="match status" value="1"/>
</dbReference>
<keyword evidence="5" id="KW-0560">Oxidoreductase</keyword>
<dbReference type="OrthoDB" id="9804622at2"/>
<comment type="caution">
    <text evidence="5">The sequence shown here is derived from an EMBL/GenBank/DDBJ whole genome shotgun (WGS) entry which is preliminary data.</text>
</comment>
<dbReference type="PROSITE" id="PS51161">
    <property type="entry name" value="ATP_CONE"/>
    <property type="match status" value="1"/>
</dbReference>
<dbReference type="Pfam" id="PF03477">
    <property type="entry name" value="ATP-cone"/>
    <property type="match status" value="1"/>
</dbReference>
<dbReference type="EC" id="1.1.98.6" evidence="5"/>
<dbReference type="GO" id="GO:0008998">
    <property type="term" value="F:ribonucleoside-triphosphate reductase (thioredoxin) activity"/>
    <property type="evidence" value="ECO:0007669"/>
    <property type="project" value="InterPro"/>
</dbReference>
<keyword evidence="1 3" id="KW-0547">Nucleotide-binding</keyword>
<accession>A0A6N8I2T2</accession>
<dbReference type="EMBL" id="VWXL01000084">
    <property type="protein sequence ID" value="MVB12259.1"/>
    <property type="molecule type" value="Genomic_DNA"/>
</dbReference>
<dbReference type="PANTHER" id="PTHR21075">
    <property type="entry name" value="ANAEROBIC RIBONUCLEOSIDE-TRIPHOSPHATE REDUCTASE"/>
    <property type="match status" value="1"/>
</dbReference>
<gene>
    <name evidence="5" type="primary">nrdD_2</name>
    <name evidence="5" type="ORF">CAFE_29910</name>
</gene>
<sequence>MATRIQKRNGSVVPFDEKKIRSAIEKANRAVETEKMSRAELDRLTAEIAARFGGDAVPTVEQVQDAVEEKLIAKDFAKTAKAYILYRAEHAKIRQAEGDLMDIYRQLTFRDAKDIDLKRENANIDADTAMGTMLKYGSEGSKYFINNYILPKDIAAAHLSGDIHIHDEDFYMLTETCCQIDLLKLFHGGFCTGHGTLREPNDISSYAALACIAIQANQNEMHGGQSVPNFDYSMAPGVAKTFRRHYFQELSRYFQVAHSMPAADADAMIDTVRGSVGDDVTMGGADGYGIRFVQFLPGHQRAGGYEEVSEQEAAKAHQYAVETATRNTDRATYQSMEALIHNLNTMNSRAGAQVPFSSLNYGTDTSPEGRMVMKNLLLATKAGLGGGETPIFPVQIFKVKEGVNYNPGDPNYDLFQLSVRVSAKRLFPNFSFLDAPFNLQYYKPGDYNTEVAYMGCRTRVMGNVHDPDREVTCGRGNLSFTSINLPRIGIEAHGDVAKFYEILDKRIDLVIRQLLHRFQIQCSKKVYNYPFLMGQGVWIDSEKLDWEDSIEEVIKHGTLSVGFIGLAETLKALTGKHHGESPESQKLGLEIIGHMRKRVDDESQKTGLNFSLVATPAEGLSGRFVRIDQKKYGKIPGVTDREYYTNSFHVPVYFPIRAFEKIKLEAPYHALTNGGHISYVELDGDTTKNPEAFEAIIRCMKENGVGYGSVNHPVDRDPVCGYNGIIDNECPHCHRTEDDGPKFERIRRITGYLVGTLDRFNDAKRAEERDRVKHGI</sequence>
<dbReference type="Gene3D" id="3.20.70.20">
    <property type="match status" value="1"/>
</dbReference>
<evidence type="ECO:0000256" key="1">
    <source>
        <dbReference type="ARBA" id="ARBA00022741"/>
    </source>
</evidence>
<dbReference type="Pfam" id="PF13597">
    <property type="entry name" value="NRDD"/>
    <property type="match status" value="1"/>
</dbReference>
<dbReference type="NCBIfam" id="NF005497">
    <property type="entry name" value="PRK07111.1"/>
    <property type="match status" value="1"/>
</dbReference>
<organism evidence="5 6">
    <name type="scientific">Caproicibacter fermentans</name>
    <dbReference type="NCBI Taxonomy" id="2576756"/>
    <lineage>
        <taxon>Bacteria</taxon>
        <taxon>Bacillati</taxon>
        <taxon>Bacillota</taxon>
        <taxon>Clostridia</taxon>
        <taxon>Eubacteriales</taxon>
        <taxon>Acutalibacteraceae</taxon>
        <taxon>Caproicibacter</taxon>
    </lineage>
</organism>
<evidence type="ECO:0000313" key="6">
    <source>
        <dbReference type="Proteomes" id="UP000469440"/>
    </source>
</evidence>
<feature type="domain" description="ATP-cone" evidence="4">
    <location>
        <begin position="3"/>
        <end position="94"/>
    </location>
</feature>
<evidence type="ECO:0000259" key="4">
    <source>
        <dbReference type="PROSITE" id="PS51161"/>
    </source>
</evidence>
<dbReference type="RefSeq" id="WP_156991071.1">
    <property type="nucleotide sequence ID" value="NZ_VWXL01000084.1"/>
</dbReference>
<evidence type="ECO:0000256" key="2">
    <source>
        <dbReference type="ARBA" id="ARBA00022840"/>
    </source>
</evidence>
<dbReference type="SUPFAM" id="SSF51998">
    <property type="entry name" value="PFL-like glycyl radical enzymes"/>
    <property type="match status" value="1"/>
</dbReference>
<dbReference type="PANTHER" id="PTHR21075:SF0">
    <property type="entry name" value="ANAEROBIC RIBONUCLEOSIDE-TRIPHOSPHATE REDUCTASE"/>
    <property type="match status" value="1"/>
</dbReference>
<dbReference type="GO" id="GO:0009265">
    <property type="term" value="P:2'-deoxyribonucleotide biosynthetic process"/>
    <property type="evidence" value="ECO:0007669"/>
    <property type="project" value="TreeGrafter"/>
</dbReference>
<dbReference type="GO" id="GO:0004748">
    <property type="term" value="F:ribonucleoside-diphosphate reductase activity, thioredoxin disulfide as acceptor"/>
    <property type="evidence" value="ECO:0007669"/>
    <property type="project" value="TreeGrafter"/>
</dbReference>
<dbReference type="CDD" id="cd01675">
    <property type="entry name" value="RNR_III"/>
    <property type="match status" value="1"/>
</dbReference>
<dbReference type="GO" id="GO:0031250">
    <property type="term" value="C:anaerobic ribonucleoside-triphosphate reductase complex"/>
    <property type="evidence" value="ECO:0007669"/>
    <property type="project" value="TreeGrafter"/>
</dbReference>
<dbReference type="AlphaFoldDB" id="A0A6N8I2T2"/>
<keyword evidence="2 3" id="KW-0067">ATP-binding</keyword>
<dbReference type="Proteomes" id="UP000469440">
    <property type="component" value="Unassembled WGS sequence"/>
</dbReference>
<dbReference type="InterPro" id="IPR012833">
    <property type="entry name" value="NrdD"/>
</dbReference>
<proteinExistence type="predicted"/>
<reference evidence="5 6" key="1">
    <citation type="submission" date="2019-09" db="EMBL/GenBank/DDBJ databases">
        <title>Genome sequence of Clostridium sp. EA1.</title>
        <authorList>
            <person name="Poehlein A."/>
            <person name="Bengelsdorf F.R."/>
            <person name="Daniel R."/>
        </authorList>
    </citation>
    <scope>NUCLEOTIDE SEQUENCE [LARGE SCALE GENOMIC DNA]</scope>
    <source>
        <strain evidence="5 6">EA1</strain>
    </source>
</reference>
<keyword evidence="6" id="KW-1185">Reference proteome</keyword>
<protein>
    <submittedName>
        <fullName evidence="5">Anaerobic ribonucleoside-triphosphate reductase</fullName>
        <ecNumber evidence="5">1.1.98.6</ecNumber>
    </submittedName>
</protein>
<evidence type="ECO:0000313" key="5">
    <source>
        <dbReference type="EMBL" id="MVB12259.1"/>
    </source>
</evidence>